<dbReference type="RefSeq" id="WP_327166784.1">
    <property type="nucleotide sequence ID" value="NZ_CP108189.1"/>
</dbReference>
<evidence type="ECO:0000313" key="1">
    <source>
        <dbReference type="EMBL" id="WTR75904.1"/>
    </source>
</evidence>
<evidence type="ECO:0000313" key="2">
    <source>
        <dbReference type="Proteomes" id="UP001622594"/>
    </source>
</evidence>
<keyword evidence="1" id="KW-0614">Plasmid</keyword>
<organism evidence="1 2">
    <name type="scientific">Streptomyces zaomyceticus</name>
    <dbReference type="NCBI Taxonomy" id="68286"/>
    <lineage>
        <taxon>Bacteria</taxon>
        <taxon>Bacillati</taxon>
        <taxon>Actinomycetota</taxon>
        <taxon>Actinomycetes</taxon>
        <taxon>Kitasatosporales</taxon>
        <taxon>Streptomycetaceae</taxon>
        <taxon>Streptomyces</taxon>
    </lineage>
</organism>
<proteinExistence type="predicted"/>
<keyword evidence="2" id="KW-1185">Reference proteome</keyword>
<dbReference type="Proteomes" id="UP001622594">
    <property type="component" value="Plasmid unnamed1"/>
</dbReference>
<protein>
    <submittedName>
        <fullName evidence="1">Uncharacterized protein</fullName>
    </submittedName>
</protein>
<sequence length="59" mass="6469">MHVIDERTIRPDLGQDGTTVRVQVLTIADTTSTVRIEDCGVIARQGQVHTVPADAVRTR</sequence>
<name>A0ABZ1LRW7_9ACTN</name>
<geneLocation type="plasmid" evidence="1 2">
    <name>unnamed1</name>
</geneLocation>
<reference evidence="1 2" key="1">
    <citation type="submission" date="2022-10" db="EMBL/GenBank/DDBJ databases">
        <title>The complete genomes of actinobacterial strains from the NBC collection.</title>
        <authorList>
            <person name="Joergensen T.S."/>
            <person name="Alvarez Arevalo M."/>
            <person name="Sterndorff E.B."/>
            <person name="Faurdal D."/>
            <person name="Vuksanovic O."/>
            <person name="Mourched A.-S."/>
            <person name="Charusanti P."/>
            <person name="Shaw S."/>
            <person name="Blin K."/>
            <person name="Weber T."/>
        </authorList>
    </citation>
    <scope>NUCLEOTIDE SEQUENCE [LARGE SCALE GENOMIC DNA]</scope>
    <source>
        <strain evidence="1 2">NBC_00123</strain>
        <plasmid evidence="1 2">unnamed1</plasmid>
    </source>
</reference>
<dbReference type="EMBL" id="CP108189">
    <property type="protein sequence ID" value="WTR75904.1"/>
    <property type="molecule type" value="Genomic_DNA"/>
</dbReference>
<gene>
    <name evidence="1" type="ORF">OG814_42390</name>
</gene>
<accession>A0ABZ1LRW7</accession>